<dbReference type="InterPro" id="IPR050179">
    <property type="entry name" value="Trans_hexapeptide_repeat"/>
</dbReference>
<dbReference type="GO" id="GO:0016740">
    <property type="term" value="F:transferase activity"/>
    <property type="evidence" value="ECO:0007669"/>
    <property type="project" value="UniProtKB-KW"/>
</dbReference>
<evidence type="ECO:0000259" key="5">
    <source>
        <dbReference type="Pfam" id="PF17836"/>
    </source>
</evidence>
<evidence type="ECO:0000313" key="7">
    <source>
        <dbReference type="Proteomes" id="UP000422764"/>
    </source>
</evidence>
<name>A0A6I6ES01_9CLOT</name>
<dbReference type="InterPro" id="IPR041561">
    <property type="entry name" value="PglD_N"/>
</dbReference>
<dbReference type="PANTHER" id="PTHR43300:SF7">
    <property type="entry name" value="UDP-N-ACETYLBACILLOSAMINE N-ACETYLTRANSFERASE"/>
    <property type="match status" value="1"/>
</dbReference>
<evidence type="ECO:0000256" key="1">
    <source>
        <dbReference type="ARBA" id="ARBA00022679"/>
    </source>
</evidence>
<dbReference type="Gene3D" id="2.160.10.10">
    <property type="entry name" value="Hexapeptide repeat proteins"/>
    <property type="match status" value="1"/>
</dbReference>
<feature type="site" description="Increases basicity of active site His" evidence="3">
    <location>
        <position position="140"/>
    </location>
</feature>
<gene>
    <name evidence="6" type="ORF">GOM49_07700</name>
</gene>
<reference evidence="6 7" key="1">
    <citation type="submission" date="2019-12" db="EMBL/GenBank/DDBJ databases">
        <title>Genome sequenceing of Clostridium bovifaecis.</title>
        <authorList>
            <person name="Yao Y."/>
        </authorList>
    </citation>
    <scope>NUCLEOTIDE SEQUENCE [LARGE SCALE GENOMIC DNA]</scope>
    <source>
        <strain evidence="6 7">BXX</strain>
    </source>
</reference>
<organism evidence="6 7">
    <name type="scientific">Clostridium bovifaecis</name>
    <dbReference type="NCBI Taxonomy" id="2184719"/>
    <lineage>
        <taxon>Bacteria</taxon>
        <taxon>Bacillati</taxon>
        <taxon>Bacillota</taxon>
        <taxon>Clostridia</taxon>
        <taxon>Eubacteriales</taxon>
        <taxon>Clostridiaceae</taxon>
        <taxon>Clostridium</taxon>
    </lineage>
</organism>
<dbReference type="InterPro" id="IPR018357">
    <property type="entry name" value="Hexapep_transf_CS"/>
</dbReference>
<dbReference type="PANTHER" id="PTHR43300">
    <property type="entry name" value="ACETYLTRANSFERASE"/>
    <property type="match status" value="1"/>
</dbReference>
<sequence length="212" mass="22450">MEKIILVGGGGHCKVIIDIIKSTMKYEIVGIVDKKGIGEKISDVPIIGNDDVLSELYNKGVENAFVCIGALNNMPLRDEIYYKLKRIGFKIPKLVHNRAVVSPYSEILSGTCVMPGAVINPGACIGENCIINTSCVIEHDCNIGRNTHISPKSAIAGGSIVGYNCHVGIGSAILQKVKIGNNVVIGAGAVVLNDIQDNSTVVGVPAKIIKCR</sequence>
<dbReference type="Proteomes" id="UP000422764">
    <property type="component" value="Chromosome"/>
</dbReference>
<evidence type="ECO:0000256" key="3">
    <source>
        <dbReference type="PIRSR" id="PIRSR620019-1"/>
    </source>
</evidence>
<feature type="active site" description="Proton acceptor" evidence="3">
    <location>
        <position position="139"/>
    </location>
</feature>
<keyword evidence="2" id="KW-0677">Repeat</keyword>
<dbReference type="SUPFAM" id="SSF51161">
    <property type="entry name" value="Trimeric LpxA-like enzymes"/>
    <property type="match status" value="1"/>
</dbReference>
<feature type="domain" description="PglD N-terminal" evidence="5">
    <location>
        <begin position="3"/>
        <end position="83"/>
    </location>
</feature>
<dbReference type="NCBIfam" id="TIGR03570">
    <property type="entry name" value="NeuD_NnaD"/>
    <property type="match status" value="1"/>
</dbReference>
<accession>A0A6I6ES01</accession>
<keyword evidence="1 6" id="KW-0808">Transferase</keyword>
<proteinExistence type="predicted"/>
<keyword evidence="7" id="KW-1185">Reference proteome</keyword>
<dbReference type="CDD" id="cd03360">
    <property type="entry name" value="LbH_AT_putative"/>
    <property type="match status" value="1"/>
</dbReference>
<evidence type="ECO:0000256" key="4">
    <source>
        <dbReference type="PIRSR" id="PIRSR620019-2"/>
    </source>
</evidence>
<dbReference type="Pfam" id="PF17836">
    <property type="entry name" value="PglD_N"/>
    <property type="match status" value="1"/>
</dbReference>
<feature type="binding site" evidence="4">
    <location>
        <position position="148"/>
    </location>
    <ligand>
        <name>acetyl-CoA</name>
        <dbReference type="ChEBI" id="CHEBI:57288"/>
    </ligand>
</feature>
<dbReference type="InterPro" id="IPR020019">
    <property type="entry name" value="AcTrfase_PglD-like"/>
</dbReference>
<dbReference type="Gene3D" id="3.40.50.20">
    <property type="match status" value="1"/>
</dbReference>
<evidence type="ECO:0000256" key="2">
    <source>
        <dbReference type="ARBA" id="ARBA00022737"/>
    </source>
</evidence>
<dbReference type="AlphaFoldDB" id="A0A6I6ES01"/>
<dbReference type="InterPro" id="IPR011004">
    <property type="entry name" value="Trimer_LpxA-like_sf"/>
</dbReference>
<evidence type="ECO:0000313" key="6">
    <source>
        <dbReference type="EMBL" id="QGU94990.1"/>
    </source>
</evidence>
<feature type="binding site" evidence="4">
    <location>
        <position position="169"/>
    </location>
    <ligand>
        <name>acetyl-CoA</name>
        <dbReference type="ChEBI" id="CHEBI:57288"/>
    </ligand>
</feature>
<protein>
    <submittedName>
        <fullName evidence="6">Serine acetyltransferase</fullName>
    </submittedName>
</protein>
<dbReference type="PROSITE" id="PS00101">
    <property type="entry name" value="HEXAPEP_TRANSFERASES"/>
    <property type="match status" value="1"/>
</dbReference>
<dbReference type="EMBL" id="CP046522">
    <property type="protein sequence ID" value="QGU94990.1"/>
    <property type="molecule type" value="Genomic_DNA"/>
</dbReference>